<dbReference type="FunFam" id="2.10.25.10:FF:000005">
    <property type="entry name" value="Fibrillin 2"/>
    <property type="match status" value="2"/>
</dbReference>
<feature type="region of interest" description="Disordered" evidence="7">
    <location>
        <begin position="500"/>
        <end position="538"/>
    </location>
</feature>
<keyword evidence="2" id="KW-0732">Signal</keyword>
<protein>
    <submittedName>
        <fullName evidence="9">Putative conserved secreted protein</fullName>
    </submittedName>
</protein>
<evidence type="ECO:0000256" key="1">
    <source>
        <dbReference type="ARBA" id="ARBA00022536"/>
    </source>
</evidence>
<dbReference type="PROSITE" id="PS00010">
    <property type="entry name" value="ASX_HYDROXYL"/>
    <property type="match status" value="4"/>
</dbReference>
<accession>A0A6M2E1W5</accession>
<feature type="domain" description="EGF-like" evidence="8">
    <location>
        <begin position="898"/>
        <end position="933"/>
    </location>
</feature>
<proteinExistence type="predicted"/>
<comment type="caution">
    <text evidence="6">Lacks conserved residue(s) required for the propagation of feature annotation.</text>
</comment>
<dbReference type="PROSITE" id="PS01187">
    <property type="entry name" value="EGF_CA"/>
    <property type="match status" value="5"/>
</dbReference>
<dbReference type="InterPro" id="IPR001881">
    <property type="entry name" value="EGF-like_Ca-bd_dom"/>
</dbReference>
<dbReference type="CDD" id="cd00054">
    <property type="entry name" value="EGF_CA"/>
    <property type="match status" value="7"/>
</dbReference>
<feature type="domain" description="EGF-like" evidence="8">
    <location>
        <begin position="813"/>
        <end position="854"/>
    </location>
</feature>
<dbReference type="SMART" id="SM00179">
    <property type="entry name" value="EGF_CA"/>
    <property type="match status" value="12"/>
</dbReference>
<name>A0A6M2E1W5_XENCH</name>
<keyword evidence="3" id="KW-0677">Repeat</keyword>
<dbReference type="Gene3D" id="2.10.25.10">
    <property type="entry name" value="Laminin"/>
    <property type="match status" value="13"/>
</dbReference>
<dbReference type="InterPro" id="IPR009030">
    <property type="entry name" value="Growth_fac_rcpt_cys_sf"/>
</dbReference>
<sequence length="942" mass="103293">MTTRNVIIPSRTLISVGILILILYRIQQGECLAETFNLCCSLGEKWADTGKACKSFPPPAKGVALEQQPVCLATVEICCSRRRRAAQCEAGQRAAKHNKDCHVPGAADDFYKDCCEACKIGLLVGSMGTGCKQGFSFGAGTDSSFSACCEEVVQNLTSSHTSTYAPQSIAVANKPMAEAANDLSPLDLGNLCDMLPGELCAHICTPVPGSFVCECKPGFSLMSDGKSCQKRELPDRCVESNPCSQKCLDTGYSIACSCERGYELMQDKVTCADVDECSRNMHDCPMNKTCVNTIGGYTCQQYGKGTGASEKREVRCPDGFQYNAASQVCDDIDECRLKIVKCANCQNTIGSYTCVEEGPTALCPKGYKYNEIHLTCIDVDECTEGIDDCNRQSQFCLNTLGSFKCQNKASKNSCPAGFKINSELGTCEDIDECMVQINDAGICADNEICINEPGQYRCVAYQGPQQESLSARIPENEIPHHYDTTQDLGVSPIVSTIVTEESSSMRQQPMSTHPRETVEVSSESPSQTNSAATSSTQQTAPIFVPVSVTSTTSTTTPKSVNVTCKAGYRQHPLSNACIDINECSERKHTCDSTQDCINLPGSYACQCKTGYTLDHVTQGCVDINECLTRRHACLESQRCDNTIGSYQCIRYINCGTGYTLNAATGGCEDDDECALGLHDCHRLGPQYRCRNIQGSYRCERKRPSVSTTLRPVASVRNSATLKAANDMPQAQPTYQQQTTAPSYISQYVPPQRPRCPAGYERSRDICVDINECERKNVCPRFQHCVNTMGSYNCINSIKCRHGFKLNEDNQCQDIDECSEGLHECTVGQLCKNRAGSYVCHCPPGHYMTKDKKCEDINECEKYGSRICHKAVCRNTIGSFHCDCKAGYRSREDGQRCVDIDECAETPGLCQHKCHNLWGGYRCSCQAGFDFYALISFPDLVLI</sequence>
<evidence type="ECO:0000313" key="9">
    <source>
        <dbReference type="EMBL" id="NOV51398.1"/>
    </source>
</evidence>
<dbReference type="InterPro" id="IPR049883">
    <property type="entry name" value="NOTCH1_EGF-like"/>
</dbReference>
<dbReference type="PANTHER" id="PTHR24050:SF27">
    <property type="entry name" value="FIBRILLIN-1"/>
    <property type="match status" value="1"/>
</dbReference>
<evidence type="ECO:0000256" key="6">
    <source>
        <dbReference type="PROSITE-ProRule" id="PRU00076"/>
    </source>
</evidence>
<evidence type="ECO:0000259" key="8">
    <source>
        <dbReference type="PROSITE" id="PS50026"/>
    </source>
</evidence>
<evidence type="ECO:0000256" key="5">
    <source>
        <dbReference type="ARBA" id="ARBA00023180"/>
    </source>
</evidence>
<feature type="domain" description="EGF-like" evidence="8">
    <location>
        <begin position="579"/>
        <end position="617"/>
    </location>
</feature>
<dbReference type="SUPFAM" id="SSF57196">
    <property type="entry name" value="EGF/Laminin"/>
    <property type="match status" value="2"/>
</dbReference>
<dbReference type="SMART" id="SM00181">
    <property type="entry name" value="EGF"/>
    <property type="match status" value="10"/>
</dbReference>
<keyword evidence="5" id="KW-0325">Glycoprotein</keyword>
<dbReference type="Pfam" id="PF14670">
    <property type="entry name" value="FXa_inhibition"/>
    <property type="match status" value="1"/>
</dbReference>
<evidence type="ECO:0000256" key="2">
    <source>
        <dbReference type="ARBA" id="ARBA00022729"/>
    </source>
</evidence>
<dbReference type="InterPro" id="IPR052235">
    <property type="entry name" value="Nephronectin_domain"/>
</dbReference>
<reference evidence="9" key="1">
    <citation type="submission" date="2020-03" db="EMBL/GenBank/DDBJ databases">
        <title>Transcriptomic Profiling of the Digestive Tract of the Rat Flea, Xenopsylla cheopis, Following Blood Feeding and Infection with Yersinia pestis.</title>
        <authorList>
            <person name="Bland D.M."/>
            <person name="Martens C.A."/>
            <person name="Virtaneva K."/>
            <person name="Kanakabandi K."/>
            <person name="Long D."/>
            <person name="Rosenke R."/>
            <person name="Saturday G.A."/>
            <person name="Hoyt F.H."/>
            <person name="Bruno D.P."/>
            <person name="Ribeiro J.M.C."/>
            <person name="Hinnebusch J."/>
        </authorList>
    </citation>
    <scope>NUCLEOTIDE SEQUENCE</scope>
</reference>
<dbReference type="SUPFAM" id="SSF57184">
    <property type="entry name" value="Growth factor receptor domain"/>
    <property type="match status" value="4"/>
</dbReference>
<evidence type="ECO:0000256" key="3">
    <source>
        <dbReference type="ARBA" id="ARBA00022737"/>
    </source>
</evidence>
<evidence type="ECO:0000256" key="4">
    <source>
        <dbReference type="ARBA" id="ARBA00023157"/>
    </source>
</evidence>
<dbReference type="GO" id="GO:0005509">
    <property type="term" value="F:calcium ion binding"/>
    <property type="evidence" value="ECO:0007669"/>
    <property type="project" value="InterPro"/>
</dbReference>
<keyword evidence="1 6" id="KW-0245">EGF-like domain</keyword>
<dbReference type="Pfam" id="PF07645">
    <property type="entry name" value="EGF_CA"/>
    <property type="match status" value="11"/>
</dbReference>
<dbReference type="EMBL" id="GIIL01007672">
    <property type="protein sequence ID" value="NOV51398.1"/>
    <property type="molecule type" value="Transcribed_RNA"/>
</dbReference>
<feature type="compositionally biased region" description="Low complexity" evidence="7">
    <location>
        <begin position="526"/>
        <end position="538"/>
    </location>
</feature>
<dbReference type="InterPro" id="IPR000742">
    <property type="entry name" value="EGF"/>
</dbReference>
<feature type="domain" description="EGF-like" evidence="8">
    <location>
        <begin position="855"/>
        <end position="897"/>
    </location>
</feature>
<dbReference type="PROSITE" id="PS01186">
    <property type="entry name" value="EGF_2"/>
    <property type="match status" value="3"/>
</dbReference>
<dbReference type="PROSITE" id="PS50026">
    <property type="entry name" value="EGF_3"/>
    <property type="match status" value="4"/>
</dbReference>
<dbReference type="InterPro" id="IPR018097">
    <property type="entry name" value="EGF_Ca-bd_CS"/>
</dbReference>
<dbReference type="PANTHER" id="PTHR24050">
    <property type="entry name" value="PA14 DOMAIN-CONTAINING PROTEIN"/>
    <property type="match status" value="1"/>
</dbReference>
<dbReference type="FunFam" id="2.10.25.10:FF:000139">
    <property type="entry name" value="Fibulin-1"/>
    <property type="match status" value="1"/>
</dbReference>
<feature type="compositionally biased region" description="Polar residues" evidence="7">
    <location>
        <begin position="500"/>
        <end position="511"/>
    </location>
</feature>
<dbReference type="AlphaFoldDB" id="A0A6M2E1W5"/>
<dbReference type="InterPro" id="IPR000152">
    <property type="entry name" value="EGF-type_Asp/Asn_hydroxyl_site"/>
</dbReference>
<evidence type="ECO:0000256" key="7">
    <source>
        <dbReference type="SAM" id="MobiDB-lite"/>
    </source>
</evidence>
<organism evidence="9">
    <name type="scientific">Xenopsylla cheopis</name>
    <name type="common">Oriental rat flea</name>
    <name type="synonym">Pulex cheopis</name>
    <dbReference type="NCBI Taxonomy" id="163159"/>
    <lineage>
        <taxon>Eukaryota</taxon>
        <taxon>Metazoa</taxon>
        <taxon>Ecdysozoa</taxon>
        <taxon>Arthropoda</taxon>
        <taxon>Hexapoda</taxon>
        <taxon>Insecta</taxon>
        <taxon>Pterygota</taxon>
        <taxon>Neoptera</taxon>
        <taxon>Endopterygota</taxon>
        <taxon>Siphonaptera</taxon>
        <taxon>Pulicidae</taxon>
        <taxon>Xenopsyllinae</taxon>
        <taxon>Xenopsylla</taxon>
    </lineage>
</organism>
<keyword evidence="4" id="KW-1015">Disulfide bond</keyword>